<dbReference type="Proteomes" id="UP001463665">
    <property type="component" value="Chromosome"/>
</dbReference>
<dbReference type="AlphaFoldDB" id="A0AAU6WKX3"/>
<accession>A0AAU6WKX3</accession>
<dbReference type="Pfam" id="PF13589">
    <property type="entry name" value="HATPase_c_3"/>
    <property type="match status" value="1"/>
</dbReference>
<evidence type="ECO:0000313" key="2">
    <source>
        <dbReference type="Proteomes" id="UP001463665"/>
    </source>
</evidence>
<organism evidence="1 2">
    <name type="scientific">Chryseobacterium endophyticum</name>
    <dbReference type="NCBI Taxonomy" id="1854762"/>
    <lineage>
        <taxon>Bacteria</taxon>
        <taxon>Pseudomonadati</taxon>
        <taxon>Bacteroidota</taxon>
        <taxon>Flavobacteriia</taxon>
        <taxon>Flavobacteriales</taxon>
        <taxon>Weeksellaceae</taxon>
        <taxon>Chryseobacterium group</taxon>
        <taxon>Chryseobacterium</taxon>
    </lineage>
</organism>
<evidence type="ECO:0008006" key="3">
    <source>
        <dbReference type="Google" id="ProtNLM"/>
    </source>
</evidence>
<keyword evidence="2" id="KW-1185">Reference proteome</keyword>
<evidence type="ECO:0000313" key="1">
    <source>
        <dbReference type="EMBL" id="XAO73395.1"/>
    </source>
</evidence>
<protein>
    <recommendedName>
        <fullName evidence="3">ATP-binding protein</fullName>
    </recommendedName>
</protein>
<name>A0AAU6WKX3_9FLAO</name>
<dbReference type="RefSeq" id="WP_345765897.1">
    <property type="nucleotide sequence ID" value="NZ_CP154834.1"/>
</dbReference>
<dbReference type="EMBL" id="CP154834">
    <property type="protein sequence ID" value="XAO73395.1"/>
    <property type="molecule type" value="Genomic_DNA"/>
</dbReference>
<sequence>MMITDYSKYHTADAAPIAVNMLESFRAVGYSMEAAVADILDNSISAGAKNIWIDFD</sequence>
<gene>
    <name evidence="1" type="ORF">AAFP95_16785</name>
</gene>
<proteinExistence type="predicted"/>
<reference evidence="1 2" key="1">
    <citation type="submission" date="2024-04" db="EMBL/GenBank/DDBJ databases">
        <title>Genome sequencing and assembly of rice foliar adapted Chryseobacterium endophyticum OsEnb-ALM-A6.</title>
        <authorList>
            <person name="Kumar S."/>
            <person name="Javed M."/>
            <person name="Chouhan V."/>
            <person name="Charishma K."/>
            <person name="Patel A."/>
            <person name="Kumar M."/>
            <person name="Sahu K.P."/>
            <person name="Kumar A."/>
        </authorList>
    </citation>
    <scope>NUCLEOTIDE SEQUENCE [LARGE SCALE GENOMIC DNA]</scope>
    <source>
        <strain evidence="1 2">OsEnb-ALM-A6</strain>
    </source>
</reference>